<evidence type="ECO:0000313" key="4">
    <source>
        <dbReference type="Proteomes" id="UP000783742"/>
    </source>
</evidence>
<dbReference type="RefSeq" id="WP_216548801.1">
    <property type="nucleotide sequence ID" value="NZ_JAHLQO010000003.1"/>
</dbReference>
<keyword evidence="1" id="KW-0732">Signal</keyword>
<organism evidence="3 4">
    <name type="scientific">Peptoniphilus ovalis</name>
    <dbReference type="NCBI Taxonomy" id="2841503"/>
    <lineage>
        <taxon>Bacteria</taxon>
        <taxon>Bacillati</taxon>
        <taxon>Bacillota</taxon>
        <taxon>Tissierellia</taxon>
        <taxon>Tissierellales</taxon>
        <taxon>Peptoniphilaceae</taxon>
        <taxon>Peptoniphilus</taxon>
    </lineage>
</organism>
<proteinExistence type="predicted"/>
<feature type="domain" description="SLH" evidence="2">
    <location>
        <begin position="235"/>
        <end position="288"/>
    </location>
</feature>
<dbReference type="PROSITE" id="PS51272">
    <property type="entry name" value="SLH"/>
    <property type="match status" value="2"/>
</dbReference>
<dbReference type="EMBL" id="JAHLQO010000003">
    <property type="protein sequence ID" value="MBU5668952.1"/>
    <property type="molecule type" value="Genomic_DNA"/>
</dbReference>
<comment type="caution">
    <text evidence="3">The sequence shown here is derived from an EMBL/GenBank/DDBJ whole genome shotgun (WGS) entry which is preliminary data.</text>
</comment>
<name>A0ABS6FFJ8_9FIRM</name>
<evidence type="ECO:0000256" key="1">
    <source>
        <dbReference type="SAM" id="SignalP"/>
    </source>
</evidence>
<reference evidence="3 4" key="1">
    <citation type="submission" date="2021-06" db="EMBL/GenBank/DDBJ databases">
        <authorList>
            <person name="Sun Q."/>
            <person name="Li D."/>
        </authorList>
    </citation>
    <scope>NUCLEOTIDE SEQUENCE [LARGE SCALE GENOMIC DNA]</scope>
    <source>
        <strain evidence="3 4">MSJ-1</strain>
    </source>
</reference>
<dbReference type="InterPro" id="IPR001119">
    <property type="entry name" value="SLH_dom"/>
</dbReference>
<feature type="signal peptide" evidence="1">
    <location>
        <begin position="1"/>
        <end position="20"/>
    </location>
</feature>
<feature type="domain" description="SLH" evidence="2">
    <location>
        <begin position="175"/>
        <end position="234"/>
    </location>
</feature>
<gene>
    <name evidence="3" type="ORF">KQI68_03765</name>
</gene>
<feature type="chain" id="PRO_5046465184" evidence="1">
    <location>
        <begin position="21"/>
        <end position="288"/>
    </location>
</feature>
<evidence type="ECO:0000259" key="2">
    <source>
        <dbReference type="PROSITE" id="PS51272"/>
    </source>
</evidence>
<keyword evidence="4" id="KW-1185">Reference proteome</keyword>
<accession>A0ABS6FFJ8</accession>
<dbReference type="Pfam" id="PF00395">
    <property type="entry name" value="SLH"/>
    <property type="match status" value="2"/>
</dbReference>
<dbReference type="Proteomes" id="UP000783742">
    <property type="component" value="Unassembled WGS sequence"/>
</dbReference>
<evidence type="ECO:0000313" key="3">
    <source>
        <dbReference type="EMBL" id="MBU5668952.1"/>
    </source>
</evidence>
<protein>
    <submittedName>
        <fullName evidence="3">S-layer homology domain-containing protein</fullName>
    </submittedName>
</protein>
<sequence length="288" mass="32207">MKKIVLMLIFAISISFNAFANSEVSILSNIIAYKDGQNYNFEIKNAKGSQKVEVEVSSDGNNQKSKLVKIVDNSNGKKLISINQNELDKIVTPSNGYSFKLGFLDDNNNVKKSQNLHLGKTEIFRNYSPWAYGNLQKAYANKMLSAEVASNVGKNITREELAEIAVKACEIKFNKTSQGSVKHFKDTDNKYVNMAYDLFIMSGNGDGTFNPKREVTRQDYAVVISNIFDLKNNKSVKIKDSKDIAKYAKDAVNSAVNGGYLSIYEDGTFKPKKNMTREEVISSIVRIL</sequence>